<organism evidence="2 3">
    <name type="scientific">Penicillium salamii</name>
    <dbReference type="NCBI Taxonomy" id="1612424"/>
    <lineage>
        <taxon>Eukaryota</taxon>
        <taxon>Fungi</taxon>
        <taxon>Dikarya</taxon>
        <taxon>Ascomycota</taxon>
        <taxon>Pezizomycotina</taxon>
        <taxon>Eurotiomycetes</taxon>
        <taxon>Eurotiomycetidae</taxon>
        <taxon>Eurotiales</taxon>
        <taxon>Aspergillaceae</taxon>
        <taxon>Penicillium</taxon>
    </lineage>
</organism>
<gene>
    <name evidence="2" type="ORF">PSALAMII_LOCUS412</name>
</gene>
<protein>
    <submittedName>
        <fullName evidence="2">Uncharacterized protein</fullName>
    </submittedName>
</protein>
<feature type="region of interest" description="Disordered" evidence="1">
    <location>
        <begin position="27"/>
        <end position="52"/>
    </location>
</feature>
<proteinExistence type="predicted"/>
<dbReference type="EMBL" id="CAJVPD010000021">
    <property type="protein sequence ID" value="CAG8237200.1"/>
    <property type="molecule type" value="Genomic_DNA"/>
</dbReference>
<comment type="caution">
    <text evidence="2">The sequence shown here is derived from an EMBL/GenBank/DDBJ whole genome shotgun (WGS) entry which is preliminary data.</text>
</comment>
<name>A0A9W4I8N4_9EURO</name>
<accession>A0A9W4I8N4</accession>
<feature type="compositionally biased region" description="Basic and acidic residues" evidence="1">
    <location>
        <begin position="37"/>
        <end position="47"/>
    </location>
</feature>
<evidence type="ECO:0000313" key="2">
    <source>
        <dbReference type="EMBL" id="CAG8237200.1"/>
    </source>
</evidence>
<evidence type="ECO:0000313" key="3">
    <source>
        <dbReference type="Proteomes" id="UP001152592"/>
    </source>
</evidence>
<evidence type="ECO:0000256" key="1">
    <source>
        <dbReference type="SAM" id="MobiDB-lite"/>
    </source>
</evidence>
<feature type="region of interest" description="Disordered" evidence="1">
    <location>
        <begin position="97"/>
        <end position="156"/>
    </location>
</feature>
<dbReference type="Proteomes" id="UP001152592">
    <property type="component" value="Unassembled WGS sequence"/>
</dbReference>
<sequence length="249" mass="27587">MADMTAATLQNVLIVPMIATMDHKLPQPSKMAITPDTEDHNGHKEQTGNESNESFRRVVGQFFHGSPDHTSQVLQHSVDNSAASVATEVATSFDTPLASLGSSTLAPDSKKAENQDLPSLNAKKRAAESSTVPRKKRRNSYPASESPGCSQMVHRNRPRSVTTISREMVNDTIQYLQTLSDHILISDTISSREWATMHLATKLLQSSYEEILVRKEMEPQPLCVFDSLPAQPGEKCHKCVAEDEERLYN</sequence>
<dbReference type="OrthoDB" id="2851338at2759"/>
<reference evidence="2" key="1">
    <citation type="submission" date="2021-07" db="EMBL/GenBank/DDBJ databases">
        <authorList>
            <person name="Branca A.L. A."/>
        </authorList>
    </citation>
    <scope>NUCLEOTIDE SEQUENCE</scope>
</reference>
<dbReference type="AlphaFoldDB" id="A0A9W4I8N4"/>